<dbReference type="Pfam" id="PF01408">
    <property type="entry name" value="GFO_IDH_MocA"/>
    <property type="match status" value="1"/>
</dbReference>
<dbReference type="Pfam" id="PF22725">
    <property type="entry name" value="GFO_IDH_MocA_C3"/>
    <property type="match status" value="1"/>
</dbReference>
<dbReference type="AlphaFoldDB" id="A0A1I3CAV2"/>
<protein>
    <submittedName>
        <fullName evidence="4">Predicted dehydrogenase</fullName>
    </submittedName>
</protein>
<feature type="domain" description="Gfo/Idh/MocA-like oxidoreductase N-terminal" evidence="2">
    <location>
        <begin position="8"/>
        <end position="127"/>
    </location>
</feature>
<dbReference type="PANTHER" id="PTHR43818">
    <property type="entry name" value="BCDNA.GH03377"/>
    <property type="match status" value="1"/>
</dbReference>
<dbReference type="RefSeq" id="WP_092047892.1">
    <property type="nucleotide sequence ID" value="NZ_FOQD01000002.1"/>
</dbReference>
<evidence type="ECO:0000259" key="3">
    <source>
        <dbReference type="Pfam" id="PF22725"/>
    </source>
</evidence>
<evidence type="ECO:0000313" key="5">
    <source>
        <dbReference type="Proteomes" id="UP000199518"/>
    </source>
</evidence>
<dbReference type="InterPro" id="IPR055170">
    <property type="entry name" value="GFO_IDH_MocA-like_dom"/>
</dbReference>
<dbReference type="STRING" id="1576369.SAMN05421753_102200"/>
<dbReference type="GO" id="GO:0016491">
    <property type="term" value="F:oxidoreductase activity"/>
    <property type="evidence" value="ECO:0007669"/>
    <property type="project" value="UniProtKB-KW"/>
</dbReference>
<dbReference type="InterPro" id="IPR050463">
    <property type="entry name" value="Gfo/Idh/MocA_oxidrdct_glycsds"/>
</dbReference>
<dbReference type="InterPro" id="IPR000683">
    <property type="entry name" value="Gfo/Idh/MocA-like_OxRdtase_N"/>
</dbReference>
<dbReference type="EMBL" id="FOQD01000002">
    <property type="protein sequence ID" value="SFH71662.1"/>
    <property type="molecule type" value="Genomic_DNA"/>
</dbReference>
<sequence length="372" mass="42027">MNPSIPPLRVALLGCGQIADAHLAQLRRIRNVDIVSVCDVHEDLAWQAAKRFQVARWDTSLDRMLDETRPDVVHLTTPAQTHAPLAQQLLEAGCHVYVEKPFTLNAAEAAQVFETAARCERLVCVGHDQLFDAAWLKAKAWIRQGLLGEVRHIESILGYPIDGKFGSLVASNPRHWVRQLPGGLFQNTISHPLYRITDLLADRQSELLGGWRTRQGFEFPTELSISLQGLRQSGSLTFSTFLPPQRVTKIYGTKGTVSIDFDAQTLQFHRLTKLPGAFAKLEAPFQHFRNASWNLANNLGRFARADIHYFGGMKTLFERFYDAIRGTGPHPIPHVETYEFTLLMDRIFDHCRAPHLVAETESREVDKFQLSV</sequence>
<reference evidence="5" key="1">
    <citation type="submission" date="2016-10" db="EMBL/GenBank/DDBJ databases">
        <authorList>
            <person name="Varghese N."/>
            <person name="Submissions S."/>
        </authorList>
    </citation>
    <scope>NUCLEOTIDE SEQUENCE [LARGE SCALE GENOMIC DNA]</scope>
    <source>
        <strain evidence="5">DSM 26348</strain>
    </source>
</reference>
<dbReference type="OrthoDB" id="251184at2"/>
<evidence type="ECO:0000313" key="4">
    <source>
        <dbReference type="EMBL" id="SFH71662.1"/>
    </source>
</evidence>
<proteinExistence type="predicted"/>
<dbReference type="PANTHER" id="PTHR43818:SF11">
    <property type="entry name" value="BCDNA.GH03377"/>
    <property type="match status" value="1"/>
</dbReference>
<dbReference type="Proteomes" id="UP000199518">
    <property type="component" value="Unassembled WGS sequence"/>
</dbReference>
<keyword evidence="1" id="KW-0560">Oxidoreductase</keyword>
<evidence type="ECO:0000259" key="2">
    <source>
        <dbReference type="Pfam" id="PF01408"/>
    </source>
</evidence>
<feature type="domain" description="GFO/IDH/MocA-like oxidoreductase" evidence="3">
    <location>
        <begin position="135"/>
        <end position="257"/>
    </location>
</feature>
<dbReference type="InterPro" id="IPR036291">
    <property type="entry name" value="NAD(P)-bd_dom_sf"/>
</dbReference>
<dbReference type="Gene3D" id="3.30.360.10">
    <property type="entry name" value="Dihydrodipicolinate Reductase, domain 2"/>
    <property type="match status" value="1"/>
</dbReference>
<name>A0A1I3CAV2_9PLAN</name>
<accession>A0A1I3CAV2</accession>
<dbReference type="SUPFAM" id="SSF51735">
    <property type="entry name" value="NAD(P)-binding Rossmann-fold domains"/>
    <property type="match status" value="1"/>
</dbReference>
<dbReference type="GO" id="GO:0000166">
    <property type="term" value="F:nucleotide binding"/>
    <property type="evidence" value="ECO:0007669"/>
    <property type="project" value="InterPro"/>
</dbReference>
<keyword evidence="5" id="KW-1185">Reference proteome</keyword>
<organism evidence="4 5">
    <name type="scientific">Planctomicrobium piriforme</name>
    <dbReference type="NCBI Taxonomy" id="1576369"/>
    <lineage>
        <taxon>Bacteria</taxon>
        <taxon>Pseudomonadati</taxon>
        <taxon>Planctomycetota</taxon>
        <taxon>Planctomycetia</taxon>
        <taxon>Planctomycetales</taxon>
        <taxon>Planctomycetaceae</taxon>
        <taxon>Planctomicrobium</taxon>
    </lineage>
</organism>
<dbReference type="SUPFAM" id="SSF55347">
    <property type="entry name" value="Glyceraldehyde-3-phosphate dehydrogenase-like, C-terminal domain"/>
    <property type="match status" value="1"/>
</dbReference>
<evidence type="ECO:0000256" key="1">
    <source>
        <dbReference type="ARBA" id="ARBA00023002"/>
    </source>
</evidence>
<gene>
    <name evidence="4" type="ORF">SAMN05421753_102200</name>
</gene>
<dbReference type="Gene3D" id="3.40.50.720">
    <property type="entry name" value="NAD(P)-binding Rossmann-like Domain"/>
    <property type="match status" value="1"/>
</dbReference>